<dbReference type="GO" id="GO:0030261">
    <property type="term" value="P:chromosome condensation"/>
    <property type="evidence" value="ECO:0007669"/>
    <property type="project" value="UniProtKB-KW"/>
</dbReference>
<proteinExistence type="inferred from homology"/>
<dbReference type="RefSeq" id="WP_190615767.1">
    <property type="nucleotide sequence ID" value="NZ_AP018712.1"/>
</dbReference>
<dbReference type="SUPFAM" id="SSF47729">
    <property type="entry name" value="IHF-like DNA-binding proteins"/>
    <property type="match status" value="1"/>
</dbReference>
<dbReference type="SMART" id="SM00411">
    <property type="entry name" value="BHL"/>
    <property type="match status" value="1"/>
</dbReference>
<dbReference type="Pfam" id="PF00216">
    <property type="entry name" value="Bac_DNA_binding"/>
    <property type="match status" value="1"/>
</dbReference>
<sequence>MNKKELVAALADRSGITKKESEAFINEFVNVVSETLEKGEAVKLVGFGTFEVVERSERKGVNPKTKESITIPAHKAPKFKAGTELKNRVK</sequence>
<reference evidence="4 5" key="1">
    <citation type="submission" date="2018-06" db="EMBL/GenBank/DDBJ databases">
        <title>Genome sequencing of Oceanotoga sp. sy52.</title>
        <authorList>
            <person name="Mori K."/>
        </authorList>
    </citation>
    <scope>NUCLEOTIDE SEQUENCE [LARGE SCALE GENOMIC DNA]</scope>
    <source>
        <strain evidence="5">sy52</strain>
    </source>
</reference>
<dbReference type="InterPro" id="IPR000119">
    <property type="entry name" value="Hist_DNA-bd"/>
</dbReference>
<dbReference type="PANTHER" id="PTHR33175:SF3">
    <property type="entry name" value="DNA-BINDING PROTEIN HU-BETA"/>
    <property type="match status" value="1"/>
</dbReference>
<evidence type="ECO:0000256" key="1">
    <source>
        <dbReference type="ARBA" id="ARBA00023067"/>
    </source>
</evidence>
<dbReference type="CDD" id="cd13831">
    <property type="entry name" value="HU"/>
    <property type="match status" value="1"/>
</dbReference>
<evidence type="ECO:0000256" key="2">
    <source>
        <dbReference type="ARBA" id="ARBA00023125"/>
    </source>
</evidence>
<evidence type="ECO:0000313" key="5">
    <source>
        <dbReference type="Proteomes" id="UP000516361"/>
    </source>
</evidence>
<dbReference type="FunCoup" id="A0A7G1G6E3">
    <property type="interactions" value="345"/>
</dbReference>
<comment type="similarity">
    <text evidence="3">Belongs to the bacterial histone-like protein family.</text>
</comment>
<evidence type="ECO:0000256" key="3">
    <source>
        <dbReference type="RuleBase" id="RU003939"/>
    </source>
</evidence>
<protein>
    <submittedName>
        <fullName evidence="4">Transcriptional regulator</fullName>
    </submittedName>
</protein>
<dbReference type="Gene3D" id="4.10.520.10">
    <property type="entry name" value="IHF-like DNA-binding proteins"/>
    <property type="match status" value="1"/>
</dbReference>
<dbReference type="PROSITE" id="PS00045">
    <property type="entry name" value="HISTONE_LIKE"/>
    <property type="match status" value="1"/>
</dbReference>
<dbReference type="AlphaFoldDB" id="A0A7G1G6E3"/>
<organism evidence="4 5">
    <name type="scientific">Tepiditoga spiralis</name>
    <dbReference type="NCBI Taxonomy" id="2108365"/>
    <lineage>
        <taxon>Bacteria</taxon>
        <taxon>Thermotogati</taxon>
        <taxon>Thermotogota</taxon>
        <taxon>Thermotogae</taxon>
        <taxon>Petrotogales</taxon>
        <taxon>Petrotogaceae</taxon>
        <taxon>Tepiditoga</taxon>
    </lineage>
</organism>
<dbReference type="InterPro" id="IPR010992">
    <property type="entry name" value="IHF-like_DNA-bd_dom_sf"/>
</dbReference>
<keyword evidence="2" id="KW-0238">DNA-binding</keyword>
<dbReference type="PRINTS" id="PR01727">
    <property type="entry name" value="DNABINDINGHU"/>
</dbReference>
<dbReference type="KEGG" id="ocy:OSSY52_08350"/>
<keyword evidence="5" id="KW-1185">Reference proteome</keyword>
<dbReference type="InParanoid" id="A0A7G1G6E3"/>
<gene>
    <name evidence="4" type="primary">hbs</name>
    <name evidence="4" type="ORF">OSSY52_08350</name>
</gene>
<name>A0A7G1G6E3_9BACT</name>
<dbReference type="Proteomes" id="UP000516361">
    <property type="component" value="Chromosome"/>
</dbReference>
<dbReference type="InterPro" id="IPR020816">
    <property type="entry name" value="Histone-like_DNA-bd_CS"/>
</dbReference>
<dbReference type="EMBL" id="AP018712">
    <property type="protein sequence ID" value="BBE30694.1"/>
    <property type="molecule type" value="Genomic_DNA"/>
</dbReference>
<keyword evidence="1" id="KW-0226">DNA condensation</keyword>
<dbReference type="GO" id="GO:0030527">
    <property type="term" value="F:structural constituent of chromatin"/>
    <property type="evidence" value="ECO:0007669"/>
    <property type="project" value="InterPro"/>
</dbReference>
<evidence type="ECO:0000313" key="4">
    <source>
        <dbReference type="EMBL" id="BBE30694.1"/>
    </source>
</evidence>
<accession>A0A7G1G6E3</accession>
<dbReference type="GO" id="GO:0003677">
    <property type="term" value="F:DNA binding"/>
    <property type="evidence" value="ECO:0007669"/>
    <property type="project" value="UniProtKB-KW"/>
</dbReference>
<dbReference type="PANTHER" id="PTHR33175">
    <property type="entry name" value="DNA-BINDING PROTEIN HU"/>
    <property type="match status" value="1"/>
</dbReference>